<dbReference type="PROSITE" id="PS50801">
    <property type="entry name" value="STAS"/>
    <property type="match status" value="1"/>
</dbReference>
<evidence type="ECO:0000313" key="3">
    <source>
        <dbReference type="Proteomes" id="UP001290455"/>
    </source>
</evidence>
<proteinExistence type="predicted"/>
<accession>A0ABU5J587</accession>
<dbReference type="SUPFAM" id="SSF52091">
    <property type="entry name" value="SpoIIaa-like"/>
    <property type="match status" value="1"/>
</dbReference>
<dbReference type="RefSeq" id="WP_322448870.1">
    <property type="nucleotide sequence ID" value="NZ_JAXOFX010000029.1"/>
</dbReference>
<keyword evidence="3" id="KW-1185">Reference proteome</keyword>
<evidence type="ECO:0000259" key="1">
    <source>
        <dbReference type="PROSITE" id="PS50801"/>
    </source>
</evidence>
<name>A0ABU5J587_9BACI</name>
<gene>
    <name evidence="2" type="ORF">SM124_23275</name>
</gene>
<evidence type="ECO:0000313" key="2">
    <source>
        <dbReference type="EMBL" id="MDZ5474591.1"/>
    </source>
</evidence>
<organism evidence="2 3">
    <name type="scientific">Robertmurraya mangrovi</name>
    <dbReference type="NCBI Taxonomy" id="3098077"/>
    <lineage>
        <taxon>Bacteria</taxon>
        <taxon>Bacillati</taxon>
        <taxon>Bacillota</taxon>
        <taxon>Bacilli</taxon>
        <taxon>Bacillales</taxon>
        <taxon>Bacillaceae</taxon>
        <taxon>Robertmurraya</taxon>
    </lineage>
</organism>
<dbReference type="Pfam" id="PF01740">
    <property type="entry name" value="STAS"/>
    <property type="match status" value="1"/>
</dbReference>
<reference evidence="2 3" key="1">
    <citation type="submission" date="2023-11" db="EMBL/GenBank/DDBJ databases">
        <title>Bacillus jintuensis, isolated from a mudflat on the Beibu Gulf coast.</title>
        <authorList>
            <person name="Li M."/>
        </authorList>
    </citation>
    <scope>NUCLEOTIDE SEQUENCE [LARGE SCALE GENOMIC DNA]</scope>
    <source>
        <strain evidence="2 3">31A1R</strain>
    </source>
</reference>
<sequence>MLINFLIKGEILHASFHSDLHFETSHQLETELTDFNLKDHVRKVTIDFSKVRFVDSSGISLLLKWIHPMTRKVEVELIHVSEPVQNILKICKLDQFATIRP</sequence>
<dbReference type="EMBL" id="JAXOFX010000029">
    <property type="protein sequence ID" value="MDZ5474591.1"/>
    <property type="molecule type" value="Genomic_DNA"/>
</dbReference>
<dbReference type="Gene3D" id="3.30.750.24">
    <property type="entry name" value="STAS domain"/>
    <property type="match status" value="1"/>
</dbReference>
<dbReference type="PANTHER" id="PTHR33495">
    <property type="entry name" value="ANTI-SIGMA FACTOR ANTAGONIST TM_1081-RELATED-RELATED"/>
    <property type="match status" value="1"/>
</dbReference>
<comment type="caution">
    <text evidence="2">The sequence shown here is derived from an EMBL/GenBank/DDBJ whole genome shotgun (WGS) entry which is preliminary data.</text>
</comment>
<dbReference type="CDD" id="cd07043">
    <property type="entry name" value="STAS_anti-anti-sigma_factors"/>
    <property type="match status" value="1"/>
</dbReference>
<feature type="domain" description="STAS" evidence="1">
    <location>
        <begin position="16"/>
        <end position="101"/>
    </location>
</feature>
<dbReference type="InterPro" id="IPR036513">
    <property type="entry name" value="STAS_dom_sf"/>
</dbReference>
<dbReference type="InterPro" id="IPR002645">
    <property type="entry name" value="STAS_dom"/>
</dbReference>
<protein>
    <submittedName>
        <fullName evidence="2">STAS domain-containing protein</fullName>
    </submittedName>
</protein>
<dbReference type="Proteomes" id="UP001290455">
    <property type="component" value="Unassembled WGS sequence"/>
</dbReference>